<keyword evidence="3" id="KW-0808">Transferase</keyword>
<feature type="domain" description="Aminotransferase class V" evidence="2">
    <location>
        <begin position="16"/>
        <end position="341"/>
    </location>
</feature>
<dbReference type="Gene3D" id="3.40.640.10">
    <property type="entry name" value="Type I PLP-dependent aspartate aminotransferase-like (Major domain)"/>
    <property type="match status" value="1"/>
</dbReference>
<keyword evidence="3" id="KW-0032">Aminotransferase</keyword>
<protein>
    <submittedName>
        <fullName evidence="3">Aminotransferase</fullName>
    </submittedName>
</protein>
<dbReference type="InterPro" id="IPR015421">
    <property type="entry name" value="PyrdxlP-dep_Trfase_major"/>
</dbReference>
<sequence length="369" mass="40297">MVDLKAEFPLRDDVLYLNHAAVAPWPRRTRDAVVAFADQNIHLGARDYPQWLAVEARLRERLGWLINADPADVALLKNTSEGLSVIAEGLDWRPGDRVVISDQEFPSNRIPWQALADRGVDVVEVDVSGEGAEQRVIDAIGEGTRLVSLSSVQYGGGIRLDLAPIGRACRERGVLFCVDAIQSLGAVAFDAAACCADFVVADGHKWMLGPEGLALFYARPAAREQLAVHQYGWHMIEAAGDYTRKDWRVAEGATRFECGSPNMLATHALDASLSLFQELGMDTVETALRERVTWLYDGLAARGAELLSPADPARRAGIVTFRLPDEAPADTRARLQAGGVVCAERGGGVRLSPHFHTDYSVMERTLTLL</sequence>
<dbReference type="RefSeq" id="WP_194865696.1">
    <property type="nucleotide sequence ID" value="NZ_ARXX01000047.1"/>
</dbReference>
<dbReference type="InterPro" id="IPR015424">
    <property type="entry name" value="PyrdxlP-dep_Trfase"/>
</dbReference>
<dbReference type="InterPro" id="IPR015422">
    <property type="entry name" value="PyrdxlP-dep_Trfase_small"/>
</dbReference>
<dbReference type="EMBL" id="ARXX01000047">
    <property type="protein sequence ID" value="MBF5057482.1"/>
    <property type="molecule type" value="Genomic_DNA"/>
</dbReference>
<keyword evidence="1" id="KW-0663">Pyridoxal phosphate</keyword>
<evidence type="ECO:0000313" key="3">
    <source>
        <dbReference type="EMBL" id="MBF5057482.1"/>
    </source>
</evidence>
<reference evidence="3 4" key="1">
    <citation type="submission" date="2012-09" db="EMBL/GenBank/DDBJ databases">
        <title>Genome Sequence of alkane-degrading Bacterium Alcanivorax sp. 521-1.</title>
        <authorList>
            <person name="Lai Q."/>
            <person name="Shao Z."/>
        </authorList>
    </citation>
    <scope>NUCLEOTIDE SEQUENCE [LARGE SCALE GENOMIC DNA]</scope>
    <source>
        <strain evidence="3 4">521-1</strain>
    </source>
</reference>
<evidence type="ECO:0000259" key="2">
    <source>
        <dbReference type="Pfam" id="PF00266"/>
    </source>
</evidence>
<dbReference type="SUPFAM" id="SSF53383">
    <property type="entry name" value="PLP-dependent transferases"/>
    <property type="match status" value="1"/>
</dbReference>
<proteinExistence type="predicted"/>
<dbReference type="Gene3D" id="3.90.1150.10">
    <property type="entry name" value="Aspartate Aminotransferase, domain 1"/>
    <property type="match status" value="1"/>
</dbReference>
<dbReference type="InterPro" id="IPR000192">
    <property type="entry name" value="Aminotrans_V_dom"/>
</dbReference>
<dbReference type="GO" id="GO:0008483">
    <property type="term" value="F:transaminase activity"/>
    <property type="evidence" value="ECO:0007669"/>
    <property type="project" value="UniProtKB-KW"/>
</dbReference>
<evidence type="ECO:0000313" key="4">
    <source>
        <dbReference type="Proteomes" id="UP000662703"/>
    </source>
</evidence>
<accession>A0ABS0ATM0</accession>
<dbReference type="Pfam" id="PF00266">
    <property type="entry name" value="Aminotran_5"/>
    <property type="match status" value="1"/>
</dbReference>
<evidence type="ECO:0000256" key="1">
    <source>
        <dbReference type="ARBA" id="ARBA00022898"/>
    </source>
</evidence>
<comment type="caution">
    <text evidence="3">The sequence shown here is derived from an EMBL/GenBank/DDBJ whole genome shotgun (WGS) entry which is preliminary data.</text>
</comment>
<dbReference type="Proteomes" id="UP000662703">
    <property type="component" value="Unassembled WGS sequence"/>
</dbReference>
<dbReference type="PANTHER" id="PTHR43586">
    <property type="entry name" value="CYSTEINE DESULFURASE"/>
    <property type="match status" value="1"/>
</dbReference>
<name>A0ABS0ATM0_9GAMM</name>
<keyword evidence="4" id="KW-1185">Reference proteome</keyword>
<dbReference type="PANTHER" id="PTHR43586:SF15">
    <property type="entry name" value="BLR3095 PROTEIN"/>
    <property type="match status" value="1"/>
</dbReference>
<gene>
    <name evidence="3" type="ORF">Y5W_02776</name>
</gene>
<organism evidence="3 4">
    <name type="scientific">Alloalcanivorax profundimaris</name>
    <dbReference type="NCBI Taxonomy" id="2735259"/>
    <lineage>
        <taxon>Bacteria</taxon>
        <taxon>Pseudomonadati</taxon>
        <taxon>Pseudomonadota</taxon>
        <taxon>Gammaproteobacteria</taxon>
        <taxon>Oceanospirillales</taxon>
        <taxon>Alcanivoracaceae</taxon>
        <taxon>Alloalcanivorax</taxon>
    </lineage>
</organism>